<sequence length="549" mass="60641">MKINNFALGIACLAFNETAKAFLPHQISKQTLKNKNRKYTQPTKLLTSLFDDFEEFESSSGSFSSSNDQNDIYASLRARQDSLSSSSSSPFFSSSNQIEDIEGDVELEYNMDDEIVSNWENAQVSSSMRLTIDDWVRRIALDTYPLAVLGSANGNIYLCDLDKGEELDVVTSVHVPNIDDEDVNEAMKTLFGKFDGSGVIAVGINNDIVVTSGREGGLQVFKIDGEEESFYKGSRGGTSSSTKLHLESKGKLRYLDSSLITSVAFDDAGLLWTGSYDGFIRAFEYDDLDAPLETQKEPLYELDAGCEVLSITVNNKLGCGVAATASQKVVLFSTEDGEILAEWKPFGKSETSKRKREFARSAVIVQNDVEETLPNGEKREAVWSVVCGGSEGSMYQKRLNIDSMGYVSDTKPFLEDDSLRGRLRPSHAKYVMVLDSPAPGLLVTGSQDGTIRIWNCSYHEPKVGSQSAIVEEDDDDEEEAYYDDIGTVDRRARCCYALTGYKHWLGSIFTDGKMLVTDGSDNGIVVHDFSGNGDSEFLFEDDDFEDFAL</sequence>
<evidence type="ECO:0000313" key="4">
    <source>
        <dbReference type="EMBL" id="GFH59270.1"/>
    </source>
</evidence>
<dbReference type="PANTHER" id="PTHR22847">
    <property type="entry name" value="WD40 REPEAT PROTEIN"/>
    <property type="match status" value="1"/>
</dbReference>
<comment type="caution">
    <text evidence="4">The sequence shown here is derived from an EMBL/GenBank/DDBJ whole genome shotgun (WGS) entry which is preliminary data.</text>
</comment>
<dbReference type="Proteomes" id="UP001054902">
    <property type="component" value="Unassembled WGS sequence"/>
</dbReference>
<protein>
    <recommendedName>
        <fullName evidence="6">WD40 repeat-like protein</fullName>
    </recommendedName>
</protein>
<dbReference type="InterPro" id="IPR001680">
    <property type="entry name" value="WD40_rpt"/>
</dbReference>
<dbReference type="Gene3D" id="2.130.10.10">
    <property type="entry name" value="YVTN repeat-like/Quinoprotein amine dehydrogenase"/>
    <property type="match status" value="2"/>
</dbReference>
<dbReference type="SUPFAM" id="SSF50978">
    <property type="entry name" value="WD40 repeat-like"/>
    <property type="match status" value="1"/>
</dbReference>
<dbReference type="PROSITE" id="PS50082">
    <property type="entry name" value="WD_REPEATS_2"/>
    <property type="match status" value="1"/>
</dbReference>
<proteinExistence type="predicted"/>
<name>A0AAD3HD70_9STRA</name>
<dbReference type="AlphaFoldDB" id="A0AAD3HD70"/>
<gene>
    <name evidence="4" type="ORF">CTEN210_15746</name>
</gene>
<dbReference type="InterPro" id="IPR015943">
    <property type="entry name" value="WD40/YVTN_repeat-like_dom_sf"/>
</dbReference>
<organism evidence="4 5">
    <name type="scientific">Chaetoceros tenuissimus</name>
    <dbReference type="NCBI Taxonomy" id="426638"/>
    <lineage>
        <taxon>Eukaryota</taxon>
        <taxon>Sar</taxon>
        <taxon>Stramenopiles</taxon>
        <taxon>Ochrophyta</taxon>
        <taxon>Bacillariophyta</taxon>
        <taxon>Coscinodiscophyceae</taxon>
        <taxon>Chaetocerotophycidae</taxon>
        <taxon>Chaetocerotales</taxon>
        <taxon>Chaetocerotaceae</taxon>
        <taxon>Chaetoceros</taxon>
    </lineage>
</organism>
<dbReference type="GO" id="GO:1990234">
    <property type="term" value="C:transferase complex"/>
    <property type="evidence" value="ECO:0007669"/>
    <property type="project" value="UniProtKB-ARBA"/>
</dbReference>
<evidence type="ECO:0000256" key="1">
    <source>
        <dbReference type="ARBA" id="ARBA00022574"/>
    </source>
</evidence>
<dbReference type="EMBL" id="BLLK01000062">
    <property type="protein sequence ID" value="GFH59270.1"/>
    <property type="molecule type" value="Genomic_DNA"/>
</dbReference>
<dbReference type="SMART" id="SM00320">
    <property type="entry name" value="WD40"/>
    <property type="match status" value="3"/>
</dbReference>
<accession>A0AAD3HD70</accession>
<keyword evidence="2" id="KW-0677">Repeat</keyword>
<evidence type="ECO:0000256" key="3">
    <source>
        <dbReference type="PROSITE-ProRule" id="PRU00221"/>
    </source>
</evidence>
<dbReference type="PANTHER" id="PTHR22847:SF637">
    <property type="entry name" value="WD REPEAT DOMAIN 5B"/>
    <property type="match status" value="1"/>
</dbReference>
<evidence type="ECO:0000313" key="5">
    <source>
        <dbReference type="Proteomes" id="UP001054902"/>
    </source>
</evidence>
<feature type="repeat" description="WD" evidence="3">
    <location>
        <begin position="436"/>
        <end position="455"/>
    </location>
</feature>
<dbReference type="InterPro" id="IPR036322">
    <property type="entry name" value="WD40_repeat_dom_sf"/>
</dbReference>
<evidence type="ECO:0008006" key="6">
    <source>
        <dbReference type="Google" id="ProtNLM"/>
    </source>
</evidence>
<keyword evidence="1 3" id="KW-0853">WD repeat</keyword>
<keyword evidence="5" id="KW-1185">Reference proteome</keyword>
<reference evidence="4 5" key="1">
    <citation type="journal article" date="2021" name="Sci. Rep.">
        <title>The genome of the diatom Chaetoceros tenuissimus carries an ancient integrated fragment of an extant virus.</title>
        <authorList>
            <person name="Hongo Y."/>
            <person name="Kimura K."/>
            <person name="Takaki Y."/>
            <person name="Yoshida Y."/>
            <person name="Baba S."/>
            <person name="Kobayashi G."/>
            <person name="Nagasaki K."/>
            <person name="Hano T."/>
            <person name="Tomaru Y."/>
        </authorList>
    </citation>
    <scope>NUCLEOTIDE SEQUENCE [LARGE SCALE GENOMIC DNA]</scope>
    <source>
        <strain evidence="4 5">NIES-3715</strain>
    </source>
</reference>
<evidence type="ECO:0000256" key="2">
    <source>
        <dbReference type="ARBA" id="ARBA00022737"/>
    </source>
</evidence>